<dbReference type="InParanoid" id="G2Q1P4"/>
<protein>
    <submittedName>
        <fullName evidence="2">Uncharacterized protein</fullName>
    </submittedName>
</protein>
<organism evidence="2 3">
    <name type="scientific">Thermothelomyces thermophilus (strain ATCC 42464 / BCRC 31852 / DSM 1799)</name>
    <name type="common">Sporotrichum thermophile</name>
    <dbReference type="NCBI Taxonomy" id="573729"/>
    <lineage>
        <taxon>Eukaryota</taxon>
        <taxon>Fungi</taxon>
        <taxon>Dikarya</taxon>
        <taxon>Ascomycota</taxon>
        <taxon>Pezizomycotina</taxon>
        <taxon>Sordariomycetes</taxon>
        <taxon>Sordariomycetidae</taxon>
        <taxon>Sordariales</taxon>
        <taxon>Chaetomiaceae</taxon>
        <taxon>Thermothelomyces</taxon>
    </lineage>
</organism>
<keyword evidence="3" id="KW-1185">Reference proteome</keyword>
<accession>G2Q1P4</accession>
<evidence type="ECO:0000313" key="2">
    <source>
        <dbReference type="EMBL" id="AEO53328.1"/>
    </source>
</evidence>
<dbReference type="AlphaFoldDB" id="G2Q1P4"/>
<feature type="compositionally biased region" description="Basic and acidic residues" evidence="1">
    <location>
        <begin position="149"/>
        <end position="158"/>
    </location>
</feature>
<dbReference type="VEuPathDB" id="FungiDB:MYCTH_2122175"/>
<dbReference type="Proteomes" id="UP000007322">
    <property type="component" value="Chromosome 1"/>
</dbReference>
<reference evidence="2 3" key="1">
    <citation type="journal article" date="2011" name="Nat. Biotechnol.">
        <title>Comparative genomic analysis of the thermophilic biomass-degrading fungi Myceliophthora thermophila and Thielavia terrestris.</title>
        <authorList>
            <person name="Berka R.M."/>
            <person name="Grigoriev I.V."/>
            <person name="Otillar R."/>
            <person name="Salamov A."/>
            <person name="Grimwood J."/>
            <person name="Reid I."/>
            <person name="Ishmael N."/>
            <person name="John T."/>
            <person name="Darmond C."/>
            <person name="Moisan M.-C."/>
            <person name="Henrissat B."/>
            <person name="Coutinho P.M."/>
            <person name="Lombard V."/>
            <person name="Natvig D.O."/>
            <person name="Lindquist E."/>
            <person name="Schmutz J."/>
            <person name="Lucas S."/>
            <person name="Harris P."/>
            <person name="Powlowski J."/>
            <person name="Bellemare A."/>
            <person name="Taylor D."/>
            <person name="Butler G."/>
            <person name="de Vries R.P."/>
            <person name="Allijn I.E."/>
            <person name="van den Brink J."/>
            <person name="Ushinsky S."/>
            <person name="Storms R."/>
            <person name="Powell A.J."/>
            <person name="Paulsen I.T."/>
            <person name="Elbourne L.D.H."/>
            <person name="Baker S.E."/>
            <person name="Magnuson J."/>
            <person name="LaBoissiere S."/>
            <person name="Clutterbuck A.J."/>
            <person name="Martinez D."/>
            <person name="Wogulis M."/>
            <person name="de Leon A.L."/>
            <person name="Rey M.W."/>
            <person name="Tsang A."/>
        </authorList>
    </citation>
    <scope>NUCLEOTIDE SEQUENCE [LARGE SCALE GENOMIC DNA]</scope>
    <source>
        <strain evidence="3">ATCC 42464 / BCRC 31852 / DSM 1799</strain>
    </source>
</reference>
<dbReference type="KEGG" id="mtm:MYCTH_2122175"/>
<dbReference type="RefSeq" id="XP_003658573.1">
    <property type="nucleotide sequence ID" value="XM_003658525.1"/>
</dbReference>
<dbReference type="EMBL" id="CP003002">
    <property type="protein sequence ID" value="AEO53328.1"/>
    <property type="molecule type" value="Genomic_DNA"/>
</dbReference>
<evidence type="ECO:0000256" key="1">
    <source>
        <dbReference type="SAM" id="MobiDB-lite"/>
    </source>
</evidence>
<dbReference type="HOGENOM" id="CLU_1670600_0_0_1"/>
<proteinExistence type="predicted"/>
<sequence length="158" mass="17166">MSVEKGRGAETMIGQEQLHHPAVDIWGSGAIHCLTFTRTMRFPLSVWRCGPASLFGPVLAPLTPPHLVVCNTATAVLQPRKVPGKESKDDRDVGSSGPSWLVPRPLLGTDPFSGPPGQPTQLPAQNVLKKKPYRRLARREHPVSSFHVAENDHTGNGQ</sequence>
<name>G2Q1P4_THET4</name>
<feature type="region of interest" description="Disordered" evidence="1">
    <location>
        <begin position="79"/>
        <end position="158"/>
    </location>
</feature>
<feature type="compositionally biased region" description="Basic residues" evidence="1">
    <location>
        <begin position="128"/>
        <end position="138"/>
    </location>
</feature>
<gene>
    <name evidence="2" type="ORF">MYCTH_2122175</name>
</gene>
<dbReference type="GeneID" id="11511647"/>
<feature type="compositionally biased region" description="Basic and acidic residues" evidence="1">
    <location>
        <begin position="83"/>
        <end position="93"/>
    </location>
</feature>
<evidence type="ECO:0000313" key="3">
    <source>
        <dbReference type="Proteomes" id="UP000007322"/>
    </source>
</evidence>